<sequence length="46" mass="5358">MFTYMLLIGHIHICITGMCKPNKHETNFFSCILLCFIIIPDVPLQF</sequence>
<name>A0A0E9SYB2_ANGAN</name>
<organism evidence="1">
    <name type="scientific">Anguilla anguilla</name>
    <name type="common">European freshwater eel</name>
    <name type="synonym">Muraena anguilla</name>
    <dbReference type="NCBI Taxonomy" id="7936"/>
    <lineage>
        <taxon>Eukaryota</taxon>
        <taxon>Metazoa</taxon>
        <taxon>Chordata</taxon>
        <taxon>Craniata</taxon>
        <taxon>Vertebrata</taxon>
        <taxon>Euteleostomi</taxon>
        <taxon>Actinopterygii</taxon>
        <taxon>Neopterygii</taxon>
        <taxon>Teleostei</taxon>
        <taxon>Anguilliformes</taxon>
        <taxon>Anguillidae</taxon>
        <taxon>Anguilla</taxon>
    </lineage>
</organism>
<proteinExistence type="predicted"/>
<accession>A0A0E9SYB2</accession>
<dbReference type="EMBL" id="GBXM01062912">
    <property type="protein sequence ID" value="JAH45665.1"/>
    <property type="molecule type" value="Transcribed_RNA"/>
</dbReference>
<dbReference type="AlphaFoldDB" id="A0A0E9SYB2"/>
<evidence type="ECO:0000313" key="1">
    <source>
        <dbReference type="EMBL" id="JAH45665.1"/>
    </source>
</evidence>
<reference evidence="1" key="2">
    <citation type="journal article" date="2015" name="Fish Shellfish Immunol.">
        <title>Early steps in the European eel (Anguilla anguilla)-Vibrio vulnificus interaction in the gills: Role of the RtxA13 toxin.</title>
        <authorList>
            <person name="Callol A."/>
            <person name="Pajuelo D."/>
            <person name="Ebbesson L."/>
            <person name="Teles M."/>
            <person name="MacKenzie S."/>
            <person name="Amaro C."/>
        </authorList>
    </citation>
    <scope>NUCLEOTIDE SEQUENCE</scope>
</reference>
<protein>
    <submittedName>
        <fullName evidence="1">Uncharacterized protein</fullName>
    </submittedName>
</protein>
<reference evidence="1" key="1">
    <citation type="submission" date="2014-11" db="EMBL/GenBank/DDBJ databases">
        <authorList>
            <person name="Amaro Gonzalez C."/>
        </authorList>
    </citation>
    <scope>NUCLEOTIDE SEQUENCE</scope>
</reference>